<name>A0AAW1ZN04_CULAL</name>
<accession>A0AAW1ZN04</accession>
<dbReference type="EMBL" id="JAWDJR010000015">
    <property type="protein sequence ID" value="KAK9961826.1"/>
    <property type="molecule type" value="Genomic_DNA"/>
</dbReference>
<organism evidence="2 3">
    <name type="scientific">Culter alburnus</name>
    <name type="common">Topmouth culter</name>
    <dbReference type="NCBI Taxonomy" id="194366"/>
    <lineage>
        <taxon>Eukaryota</taxon>
        <taxon>Metazoa</taxon>
        <taxon>Chordata</taxon>
        <taxon>Craniata</taxon>
        <taxon>Vertebrata</taxon>
        <taxon>Euteleostomi</taxon>
        <taxon>Actinopterygii</taxon>
        <taxon>Neopterygii</taxon>
        <taxon>Teleostei</taxon>
        <taxon>Ostariophysi</taxon>
        <taxon>Cypriniformes</taxon>
        <taxon>Xenocyprididae</taxon>
        <taxon>Xenocypridinae</taxon>
        <taxon>Culter</taxon>
    </lineage>
</organism>
<keyword evidence="3" id="KW-1185">Reference proteome</keyword>
<feature type="chain" id="PRO_5043609836" evidence="1">
    <location>
        <begin position="20"/>
        <end position="163"/>
    </location>
</feature>
<evidence type="ECO:0000256" key="1">
    <source>
        <dbReference type="SAM" id="SignalP"/>
    </source>
</evidence>
<reference evidence="2 3" key="1">
    <citation type="submission" date="2024-05" db="EMBL/GenBank/DDBJ databases">
        <title>A high-quality chromosomal-level genome assembly of Topmouth culter (Culter alburnus).</title>
        <authorList>
            <person name="Zhao H."/>
        </authorList>
    </citation>
    <scope>NUCLEOTIDE SEQUENCE [LARGE SCALE GENOMIC DNA]</scope>
    <source>
        <strain evidence="2">CATC2023</strain>
        <tissue evidence="2">Muscle</tissue>
    </source>
</reference>
<keyword evidence="1" id="KW-0732">Signal</keyword>
<feature type="signal peptide" evidence="1">
    <location>
        <begin position="1"/>
        <end position="19"/>
    </location>
</feature>
<evidence type="ECO:0000313" key="2">
    <source>
        <dbReference type="EMBL" id="KAK9961826.1"/>
    </source>
</evidence>
<proteinExistence type="predicted"/>
<evidence type="ECO:0000313" key="3">
    <source>
        <dbReference type="Proteomes" id="UP001479290"/>
    </source>
</evidence>
<sequence length="163" mass="18749">MRGLLLLLNALLLLESTDGNEEYDKLSQHEKNIIDRAIKAVNERYGRNKHIDFDSILITDSKKRMINVLLKPTSCDKTRPFVHRKDCEIQNQTPQVSCVECRGSMSCFSLREQEKIKQTVSECLHSPPRSNNHVLLQDGKGEQLDVWMLLRNKNGQGSLQLFI</sequence>
<dbReference type="AlphaFoldDB" id="A0AAW1ZN04"/>
<dbReference type="Proteomes" id="UP001479290">
    <property type="component" value="Unassembled WGS sequence"/>
</dbReference>
<protein>
    <submittedName>
        <fullName evidence="2">Uncharacterized protein</fullName>
    </submittedName>
</protein>
<comment type="caution">
    <text evidence="2">The sequence shown here is derived from an EMBL/GenBank/DDBJ whole genome shotgun (WGS) entry which is preliminary data.</text>
</comment>
<gene>
    <name evidence="2" type="ORF">ABG768_007226</name>
</gene>